<proteinExistence type="predicted"/>
<dbReference type="PATRIC" id="fig|1008153.3.peg.4519"/>
<accession>A0A151A7Y9</accession>
<evidence type="ECO:0000313" key="1">
    <source>
        <dbReference type="EMBL" id="KYH23733.1"/>
    </source>
</evidence>
<dbReference type="Proteomes" id="UP000075321">
    <property type="component" value="Unassembled WGS sequence"/>
</dbReference>
<sequence>MTFLSVLSSWLSNSEDSCSHQDVDYVEGNCTYDDVSLQSGEIVLSTYRPYYRQCADCGDTFYDTRYTADGTETPLGEPVGRTPIPHHVYSEYLREHEREIGRGR</sequence>
<dbReference type="EMBL" id="LTAZ01000023">
    <property type="protein sequence ID" value="KYH23733.1"/>
    <property type="molecule type" value="Genomic_DNA"/>
</dbReference>
<comment type="caution">
    <text evidence="1">The sequence shown here is derived from an EMBL/GenBank/DDBJ whole genome shotgun (WGS) entry which is preliminary data.</text>
</comment>
<evidence type="ECO:0000313" key="2">
    <source>
        <dbReference type="Proteomes" id="UP000075321"/>
    </source>
</evidence>
<dbReference type="AlphaFoldDB" id="A0A151A7Y9"/>
<name>A0A151A7Y9_9EURY</name>
<protein>
    <submittedName>
        <fullName evidence="1">Uncharacterized protein</fullName>
    </submittedName>
</protein>
<gene>
    <name evidence="1" type="ORF">HAPAU_42130</name>
</gene>
<reference evidence="1 2" key="1">
    <citation type="submission" date="2016-02" db="EMBL/GenBank/DDBJ databases">
        <title>Genome sequence of Halalkalicoccus paucihalophilus DSM 24557.</title>
        <authorList>
            <person name="Poehlein A."/>
            <person name="Daniel R."/>
        </authorList>
    </citation>
    <scope>NUCLEOTIDE SEQUENCE [LARGE SCALE GENOMIC DNA]</scope>
    <source>
        <strain evidence="1 2">DSM 24557</strain>
    </source>
</reference>
<organism evidence="1 2">
    <name type="scientific">Halalkalicoccus paucihalophilus</name>
    <dbReference type="NCBI Taxonomy" id="1008153"/>
    <lineage>
        <taxon>Archaea</taxon>
        <taxon>Methanobacteriati</taxon>
        <taxon>Methanobacteriota</taxon>
        <taxon>Stenosarchaea group</taxon>
        <taxon>Halobacteria</taxon>
        <taxon>Halobacteriales</taxon>
        <taxon>Halococcaceae</taxon>
        <taxon>Halalkalicoccus</taxon>
    </lineage>
</organism>
<keyword evidence="2" id="KW-1185">Reference proteome</keyword>